<sequence>MSDWARVHSSGRSIKYSTPLLCILQAMSAEGKTVSDAIEHNARHHNSNAYILPSDNLEAQRLQLQHNLIRKLFENRVVLAPVDLGEGSEVLDSGTGKGRLSYGLLEDSTHCVVGAWVLDLVETYPNAKKAKVLCIDIGSRLFPSSPPPNTTFQITNVLNMPTDWANRFTFVHQRLLIDALKYDEWKPAVENLYRVTAPGGWAQFCEANVVTHMVNFGPVTNRFMELYDKLGKTTGHDFLCSLRIAPLMKEAGFVNVKVEHRLTPFGEWNGDMGVTSAKNTIGVFRGFKTPILNMGGLGIVKNEQEYDTLMDEMEAEWKTTPGPAVGWYIIIGQK</sequence>
<evidence type="ECO:0000313" key="1">
    <source>
        <dbReference type="EMBL" id="KAF5313893.1"/>
    </source>
</evidence>
<gene>
    <name evidence="1" type="ORF">D9619_013008</name>
</gene>
<comment type="caution">
    <text evidence="1">The sequence shown here is derived from an EMBL/GenBank/DDBJ whole genome shotgun (WGS) entry which is preliminary data.</text>
</comment>
<dbReference type="Proteomes" id="UP000567179">
    <property type="component" value="Unassembled WGS sequence"/>
</dbReference>
<evidence type="ECO:0008006" key="3">
    <source>
        <dbReference type="Google" id="ProtNLM"/>
    </source>
</evidence>
<accession>A0A8H5AZQ4</accession>
<dbReference type="OrthoDB" id="184880at2759"/>
<keyword evidence="2" id="KW-1185">Reference proteome</keyword>
<organism evidence="1 2">
    <name type="scientific">Psilocybe cf. subviscida</name>
    <dbReference type="NCBI Taxonomy" id="2480587"/>
    <lineage>
        <taxon>Eukaryota</taxon>
        <taxon>Fungi</taxon>
        <taxon>Dikarya</taxon>
        <taxon>Basidiomycota</taxon>
        <taxon>Agaricomycotina</taxon>
        <taxon>Agaricomycetes</taxon>
        <taxon>Agaricomycetidae</taxon>
        <taxon>Agaricales</taxon>
        <taxon>Agaricineae</taxon>
        <taxon>Strophariaceae</taxon>
        <taxon>Psilocybe</taxon>
    </lineage>
</organism>
<proteinExistence type="predicted"/>
<dbReference type="AlphaFoldDB" id="A0A8H5AZQ4"/>
<dbReference type="EMBL" id="JAACJJ010000046">
    <property type="protein sequence ID" value="KAF5313893.1"/>
    <property type="molecule type" value="Genomic_DNA"/>
</dbReference>
<dbReference type="InterPro" id="IPR029063">
    <property type="entry name" value="SAM-dependent_MTases_sf"/>
</dbReference>
<evidence type="ECO:0000313" key="2">
    <source>
        <dbReference type="Proteomes" id="UP000567179"/>
    </source>
</evidence>
<dbReference type="Pfam" id="PF13489">
    <property type="entry name" value="Methyltransf_23"/>
    <property type="match status" value="1"/>
</dbReference>
<dbReference type="Gene3D" id="3.40.50.150">
    <property type="entry name" value="Vaccinia Virus protein VP39"/>
    <property type="match status" value="1"/>
</dbReference>
<dbReference type="SUPFAM" id="SSF53335">
    <property type="entry name" value="S-adenosyl-L-methionine-dependent methyltransferases"/>
    <property type="match status" value="1"/>
</dbReference>
<reference evidence="1 2" key="1">
    <citation type="journal article" date="2020" name="ISME J.">
        <title>Uncovering the hidden diversity of litter-decomposition mechanisms in mushroom-forming fungi.</title>
        <authorList>
            <person name="Floudas D."/>
            <person name="Bentzer J."/>
            <person name="Ahren D."/>
            <person name="Johansson T."/>
            <person name="Persson P."/>
            <person name="Tunlid A."/>
        </authorList>
    </citation>
    <scope>NUCLEOTIDE SEQUENCE [LARGE SCALE GENOMIC DNA]</scope>
    <source>
        <strain evidence="1 2">CBS 101986</strain>
    </source>
</reference>
<name>A0A8H5AZQ4_9AGAR</name>
<protein>
    <recommendedName>
        <fullName evidence="3">S-adenosyl-L-methionine-dependent methyltransferase</fullName>
    </recommendedName>
</protein>